<reference evidence="4" key="1">
    <citation type="submission" date="2020-11" db="EMBL/GenBank/DDBJ databases">
        <authorList>
            <consortium name="DOE Joint Genome Institute"/>
            <person name="Ahrendt S."/>
            <person name="Riley R."/>
            <person name="Andreopoulos W."/>
            <person name="Labutti K."/>
            <person name="Pangilinan J."/>
            <person name="Ruiz-Duenas F.J."/>
            <person name="Barrasa J.M."/>
            <person name="Sanchez-Garcia M."/>
            <person name="Camarero S."/>
            <person name="Miyauchi S."/>
            <person name="Serrano A."/>
            <person name="Linde D."/>
            <person name="Babiker R."/>
            <person name="Drula E."/>
            <person name="Ayuso-Fernandez I."/>
            <person name="Pacheco R."/>
            <person name="Padilla G."/>
            <person name="Ferreira P."/>
            <person name="Barriuso J."/>
            <person name="Kellner H."/>
            <person name="Castanera R."/>
            <person name="Alfaro M."/>
            <person name="Ramirez L."/>
            <person name="Pisabarro A.G."/>
            <person name="Kuo A."/>
            <person name="Tritt A."/>
            <person name="Lipzen A."/>
            <person name="He G."/>
            <person name="Yan M."/>
            <person name="Ng V."/>
            <person name="Cullen D."/>
            <person name="Martin F."/>
            <person name="Rosso M.-N."/>
            <person name="Henrissat B."/>
            <person name="Hibbett D."/>
            <person name="Martinez A.T."/>
            <person name="Grigoriev I.V."/>
        </authorList>
    </citation>
    <scope>NUCLEOTIDE SEQUENCE</scope>
    <source>
        <strain evidence="4">CBS 247.69</strain>
    </source>
</reference>
<dbReference type="PANTHER" id="PTHR33365:SF4">
    <property type="entry name" value="CYCLOCHLOROTINE BIOSYNTHESIS PROTEIN O"/>
    <property type="match status" value="1"/>
</dbReference>
<gene>
    <name evidence="4" type="ORF">BDZ94DRAFT_1320961</name>
</gene>
<comment type="pathway">
    <text evidence="1">Mycotoxin biosynthesis.</text>
</comment>
<protein>
    <recommendedName>
        <fullName evidence="6">Oxidase ustYa</fullName>
    </recommendedName>
</protein>
<evidence type="ECO:0000313" key="4">
    <source>
        <dbReference type="EMBL" id="KAF9464588.1"/>
    </source>
</evidence>
<evidence type="ECO:0000256" key="3">
    <source>
        <dbReference type="SAM" id="SignalP"/>
    </source>
</evidence>
<dbReference type="OrthoDB" id="3687641at2759"/>
<evidence type="ECO:0000256" key="1">
    <source>
        <dbReference type="ARBA" id="ARBA00004685"/>
    </source>
</evidence>
<name>A0A9P6CLB5_9AGAR</name>
<keyword evidence="5" id="KW-1185">Reference proteome</keyword>
<comment type="caution">
    <text evidence="4">The sequence shown here is derived from an EMBL/GenBank/DDBJ whole genome shotgun (WGS) entry which is preliminary data.</text>
</comment>
<evidence type="ECO:0008006" key="6">
    <source>
        <dbReference type="Google" id="ProtNLM"/>
    </source>
</evidence>
<dbReference type="PANTHER" id="PTHR33365">
    <property type="entry name" value="YALI0B05434P"/>
    <property type="match status" value="1"/>
</dbReference>
<dbReference type="EMBL" id="MU150253">
    <property type="protein sequence ID" value="KAF9464588.1"/>
    <property type="molecule type" value="Genomic_DNA"/>
</dbReference>
<dbReference type="GO" id="GO:0043386">
    <property type="term" value="P:mycotoxin biosynthetic process"/>
    <property type="evidence" value="ECO:0007669"/>
    <property type="project" value="InterPro"/>
</dbReference>
<dbReference type="InterPro" id="IPR021765">
    <property type="entry name" value="UstYa-like"/>
</dbReference>
<sequence length="201" mass="23133">MNPNLHPLLAIVVLNVCLMIWRVSFRSGDILSLAQSEYSYVGQDHPYTYPMPTPLDTVAITLHNSVHFAVNSSNPESQDEWNLLATMPMGVGRTRLGPTRRVFVFTITHQMHCMRRMQLGLLNRSDPLGLPGHFSHCLNYLRQTIMCEAADSLERGDFIQQLNENDEQLGTTLVCQDWQQAYSFLDEKYMEWEEWKKEAGI</sequence>
<feature type="signal peptide" evidence="3">
    <location>
        <begin position="1"/>
        <end position="25"/>
    </location>
</feature>
<dbReference type="AlphaFoldDB" id="A0A9P6CLB5"/>
<dbReference type="Pfam" id="PF11807">
    <property type="entry name" value="UstYa"/>
    <property type="match status" value="1"/>
</dbReference>
<proteinExistence type="inferred from homology"/>
<comment type="similarity">
    <text evidence="2">Belongs to the ustYa family.</text>
</comment>
<evidence type="ECO:0000256" key="2">
    <source>
        <dbReference type="ARBA" id="ARBA00035112"/>
    </source>
</evidence>
<organism evidence="4 5">
    <name type="scientific">Collybia nuda</name>
    <dbReference type="NCBI Taxonomy" id="64659"/>
    <lineage>
        <taxon>Eukaryota</taxon>
        <taxon>Fungi</taxon>
        <taxon>Dikarya</taxon>
        <taxon>Basidiomycota</taxon>
        <taxon>Agaricomycotina</taxon>
        <taxon>Agaricomycetes</taxon>
        <taxon>Agaricomycetidae</taxon>
        <taxon>Agaricales</taxon>
        <taxon>Tricholomatineae</taxon>
        <taxon>Clitocybaceae</taxon>
        <taxon>Collybia</taxon>
    </lineage>
</organism>
<dbReference type="Proteomes" id="UP000807353">
    <property type="component" value="Unassembled WGS sequence"/>
</dbReference>
<evidence type="ECO:0000313" key="5">
    <source>
        <dbReference type="Proteomes" id="UP000807353"/>
    </source>
</evidence>
<accession>A0A9P6CLB5</accession>
<feature type="chain" id="PRO_5040478058" description="Oxidase ustYa" evidence="3">
    <location>
        <begin position="26"/>
        <end position="201"/>
    </location>
</feature>
<keyword evidence="3" id="KW-0732">Signal</keyword>